<feature type="transmembrane region" description="Helical" evidence="1">
    <location>
        <begin position="16"/>
        <end position="36"/>
    </location>
</feature>
<dbReference type="AlphaFoldDB" id="A0A4Y1Z6N3"/>
<evidence type="ECO:0000313" key="3">
    <source>
        <dbReference type="Proteomes" id="UP000319716"/>
    </source>
</evidence>
<dbReference type="EMBL" id="BEXB01000001">
    <property type="protein sequence ID" value="GAY74695.1"/>
    <property type="molecule type" value="Genomic_DNA"/>
</dbReference>
<proteinExistence type="predicted"/>
<reference evidence="2 3" key="1">
    <citation type="submission" date="2017-11" db="EMBL/GenBank/DDBJ databases">
        <title>Draft Genome Sequence of Sporolactobacillus inulinus NBRC 111894 Isolated from Koso, a Japanese Sugar-Vegetable Fermented Beverage.</title>
        <authorList>
            <person name="Chiou T.Y."/>
            <person name="Oshima K."/>
            <person name="Suda W."/>
            <person name="Hattori M."/>
            <person name="Takahashi T."/>
        </authorList>
    </citation>
    <scope>NUCLEOTIDE SEQUENCE [LARGE SCALE GENOMIC DNA]</scope>
    <source>
        <strain evidence="2 3">NBRC111894</strain>
    </source>
</reference>
<comment type="caution">
    <text evidence="2">The sequence shown here is derived from an EMBL/GenBank/DDBJ whole genome shotgun (WGS) entry which is preliminary data.</text>
</comment>
<keyword evidence="1" id="KW-0812">Transmembrane</keyword>
<organism evidence="2 3">
    <name type="scientific">Sporolactobacillus inulinus</name>
    <dbReference type="NCBI Taxonomy" id="2078"/>
    <lineage>
        <taxon>Bacteria</taxon>
        <taxon>Bacillati</taxon>
        <taxon>Bacillota</taxon>
        <taxon>Bacilli</taxon>
        <taxon>Bacillales</taxon>
        <taxon>Sporolactobacillaceae</taxon>
        <taxon>Sporolactobacillus</taxon>
    </lineage>
</organism>
<accession>A0A4Y1Z6N3</accession>
<name>A0A4Y1Z6N3_9BACL</name>
<protein>
    <submittedName>
        <fullName evidence="2">Uncharacterized protein</fullName>
    </submittedName>
</protein>
<sequence length="83" mass="9823">MKKSKEYFQTHPKISCFVNSIIMILFVWLVPCYVFGNNKSSYILGIISALLIVNILGAFWYPWFTIKRKKQKGQKTMIEYLRP</sequence>
<gene>
    <name evidence="2" type="ORF">NBRC111894_249</name>
</gene>
<dbReference type="RefSeq" id="WP_262391960.1">
    <property type="nucleotide sequence ID" value="NZ_BEXB01000001.1"/>
</dbReference>
<evidence type="ECO:0000256" key="1">
    <source>
        <dbReference type="SAM" id="Phobius"/>
    </source>
</evidence>
<keyword evidence="1" id="KW-1133">Transmembrane helix</keyword>
<dbReference type="Proteomes" id="UP000319716">
    <property type="component" value="Unassembled WGS sequence"/>
</dbReference>
<feature type="transmembrane region" description="Helical" evidence="1">
    <location>
        <begin position="42"/>
        <end position="64"/>
    </location>
</feature>
<keyword evidence="1" id="KW-0472">Membrane</keyword>
<evidence type="ECO:0000313" key="2">
    <source>
        <dbReference type="EMBL" id="GAY74695.1"/>
    </source>
</evidence>